<keyword evidence="2" id="KW-1185">Reference proteome</keyword>
<reference evidence="1" key="2">
    <citation type="submission" date="2020-09" db="EMBL/GenBank/DDBJ databases">
        <authorList>
            <person name="Sun Q."/>
            <person name="Ohkuma M."/>
        </authorList>
    </citation>
    <scope>NUCLEOTIDE SEQUENCE</scope>
    <source>
        <strain evidence="1">JCM 12580</strain>
    </source>
</reference>
<proteinExistence type="predicted"/>
<sequence>MKLQQFVTETVETLGGMVIPVEYGLCHVLIPENYASYFQNKTELKLSFDFEVAEENPDSEFVTFGSYVLEQLLTLVHEKAQTTLRYADLDRLKLGNPQKKIEMFLQDEQSKIAIGSERAVFGLWTVFQYHIALAADEVTETKHQVWVNMLTNEVDPVMQQKQDHIMYQEQVPYVYPIPVQPDMETALQQATTHVKEKSEQQKNEQIDQHQISKDISRINHYYDALIAENNKRANRKGLSEAKQHEINAKTETIELERDKQLQEIYNKANGEIKINLENAIIYFVPLLEYTFKRQRKRDQDQEKLFYNPITKDFFRIA</sequence>
<organism evidence="1 2">
    <name type="scientific">Lentibacillus kapialis</name>
    <dbReference type="NCBI Taxonomy" id="340214"/>
    <lineage>
        <taxon>Bacteria</taxon>
        <taxon>Bacillati</taxon>
        <taxon>Bacillota</taxon>
        <taxon>Bacilli</taxon>
        <taxon>Bacillales</taxon>
        <taxon>Bacillaceae</taxon>
        <taxon>Lentibacillus</taxon>
    </lineage>
</organism>
<protein>
    <submittedName>
        <fullName evidence="1">Uncharacterized protein</fullName>
    </submittedName>
</protein>
<accession>A0A917UYL7</accession>
<evidence type="ECO:0000313" key="1">
    <source>
        <dbReference type="EMBL" id="GGJ97038.1"/>
    </source>
</evidence>
<gene>
    <name evidence="1" type="ORF">GCM10007063_19320</name>
</gene>
<dbReference type="Proteomes" id="UP000658382">
    <property type="component" value="Unassembled WGS sequence"/>
</dbReference>
<dbReference type="AlphaFoldDB" id="A0A917UYL7"/>
<name>A0A917UYL7_9BACI</name>
<evidence type="ECO:0000313" key="2">
    <source>
        <dbReference type="Proteomes" id="UP000658382"/>
    </source>
</evidence>
<dbReference type="RefSeq" id="WP_188632896.1">
    <property type="nucleotide sequence ID" value="NZ_BMNQ01000025.1"/>
</dbReference>
<dbReference type="EMBL" id="BMNQ01000025">
    <property type="protein sequence ID" value="GGJ97038.1"/>
    <property type="molecule type" value="Genomic_DNA"/>
</dbReference>
<reference evidence="1" key="1">
    <citation type="journal article" date="2014" name="Int. J. Syst. Evol. Microbiol.">
        <title>Complete genome sequence of Corynebacterium casei LMG S-19264T (=DSM 44701T), isolated from a smear-ripened cheese.</title>
        <authorList>
            <consortium name="US DOE Joint Genome Institute (JGI-PGF)"/>
            <person name="Walter F."/>
            <person name="Albersmeier A."/>
            <person name="Kalinowski J."/>
            <person name="Ruckert C."/>
        </authorList>
    </citation>
    <scope>NUCLEOTIDE SEQUENCE</scope>
    <source>
        <strain evidence="1">JCM 12580</strain>
    </source>
</reference>
<comment type="caution">
    <text evidence="1">The sequence shown here is derived from an EMBL/GenBank/DDBJ whole genome shotgun (WGS) entry which is preliminary data.</text>
</comment>